<dbReference type="InterPro" id="IPR032710">
    <property type="entry name" value="NTF2-like_dom_sf"/>
</dbReference>
<sequence>MALSGIAITQQPLWPKAVGNYRCHLSPFPAVKLHSVEKMRLFPQGFTGKGTKKNKPLNLVVKSDIGRSYTGSTGSDYESQKIITEFYSSINKKDMKSLETLLSKDCFIDDLSFPMPFQGKKEALGFLEELITSMGQNTEFIIEHVCGGVDQAVAVKWHLEWKKMQIPFTRGCSYYELSREGEKLVIKKAQVMIESPFKPGGLALAMLKGTNVVFDAFPGATERFLNSPSAMFEMLLHIYKIVLSPMIRPFISWYVKLMRLTAAFLSLAFKLVQLVMKNFNK</sequence>
<accession>A0A484KYY2</accession>
<dbReference type="PANTHER" id="PTHR33698:SF1">
    <property type="entry name" value="NUCLEAR TRANSPORT FACTOR 2 (NTF2) FAMILY PROTEIN"/>
    <property type="match status" value="1"/>
</dbReference>
<organism evidence="1 2">
    <name type="scientific">Cuscuta campestris</name>
    <dbReference type="NCBI Taxonomy" id="132261"/>
    <lineage>
        <taxon>Eukaryota</taxon>
        <taxon>Viridiplantae</taxon>
        <taxon>Streptophyta</taxon>
        <taxon>Embryophyta</taxon>
        <taxon>Tracheophyta</taxon>
        <taxon>Spermatophyta</taxon>
        <taxon>Magnoliopsida</taxon>
        <taxon>eudicotyledons</taxon>
        <taxon>Gunneridae</taxon>
        <taxon>Pentapetalae</taxon>
        <taxon>asterids</taxon>
        <taxon>lamiids</taxon>
        <taxon>Solanales</taxon>
        <taxon>Convolvulaceae</taxon>
        <taxon>Cuscuteae</taxon>
        <taxon>Cuscuta</taxon>
        <taxon>Cuscuta subgen. Grammica</taxon>
        <taxon>Cuscuta sect. Cleistogrammica</taxon>
    </lineage>
</organism>
<protein>
    <recommendedName>
        <fullName evidence="3">SnoaL-like domain-containing protein</fullName>
    </recommendedName>
</protein>
<keyword evidence="2" id="KW-1185">Reference proteome</keyword>
<evidence type="ECO:0000313" key="2">
    <source>
        <dbReference type="Proteomes" id="UP000595140"/>
    </source>
</evidence>
<gene>
    <name evidence="1" type="ORF">CCAM_LOCUS9438</name>
</gene>
<dbReference type="Gene3D" id="3.10.450.50">
    <property type="match status" value="1"/>
</dbReference>
<evidence type="ECO:0000313" key="1">
    <source>
        <dbReference type="EMBL" id="VFQ67662.1"/>
    </source>
</evidence>
<dbReference type="Proteomes" id="UP000595140">
    <property type="component" value="Unassembled WGS sequence"/>
</dbReference>
<name>A0A484KYY2_9ASTE</name>
<dbReference type="PANTHER" id="PTHR33698">
    <property type="entry name" value="NUCLEAR TRANSPORT FACTOR 2 (NTF2)-LIKE PROTEIN"/>
    <property type="match status" value="1"/>
</dbReference>
<evidence type="ECO:0008006" key="3">
    <source>
        <dbReference type="Google" id="ProtNLM"/>
    </source>
</evidence>
<dbReference type="OrthoDB" id="1886670at2759"/>
<proteinExistence type="predicted"/>
<dbReference type="AlphaFoldDB" id="A0A484KYY2"/>
<dbReference type="SUPFAM" id="SSF54427">
    <property type="entry name" value="NTF2-like"/>
    <property type="match status" value="1"/>
</dbReference>
<reference evidence="1 2" key="1">
    <citation type="submission" date="2018-04" db="EMBL/GenBank/DDBJ databases">
        <authorList>
            <person name="Vogel A."/>
        </authorList>
    </citation>
    <scope>NUCLEOTIDE SEQUENCE [LARGE SCALE GENOMIC DNA]</scope>
</reference>
<dbReference type="EMBL" id="OOIL02000635">
    <property type="protein sequence ID" value="VFQ67662.1"/>
    <property type="molecule type" value="Genomic_DNA"/>
</dbReference>